<proteinExistence type="predicted"/>
<dbReference type="Pfam" id="PF13332">
    <property type="entry name" value="Fil_haemagg_2"/>
    <property type="match status" value="2"/>
</dbReference>
<gene>
    <name evidence="2" type="ORF">ABKW32_18945</name>
</gene>
<feature type="non-terminal residue" evidence="2">
    <location>
        <position position="1"/>
    </location>
</feature>
<dbReference type="InterPro" id="IPR025157">
    <property type="entry name" value="Hemagglutinin_rpt"/>
</dbReference>
<dbReference type="Gene3D" id="1.20.1600.10">
    <property type="entry name" value="Outer membrane efflux proteins (OEP)"/>
    <property type="match status" value="1"/>
</dbReference>
<feature type="region of interest" description="Disordered" evidence="1">
    <location>
        <begin position="593"/>
        <end position="625"/>
    </location>
</feature>
<dbReference type="EMBL" id="JBDYKN010000041">
    <property type="protein sequence ID" value="MEP7731522.1"/>
    <property type="molecule type" value="Genomic_DNA"/>
</dbReference>
<evidence type="ECO:0000313" key="2">
    <source>
        <dbReference type="EMBL" id="MEP7731522.1"/>
    </source>
</evidence>
<accession>A0ABV0L513</accession>
<evidence type="ECO:0000256" key="1">
    <source>
        <dbReference type="SAM" id="MobiDB-lite"/>
    </source>
</evidence>
<feature type="region of interest" description="Disordered" evidence="1">
    <location>
        <begin position="187"/>
        <end position="212"/>
    </location>
</feature>
<feature type="compositionally biased region" description="Low complexity" evidence="1">
    <location>
        <begin position="187"/>
        <end position="202"/>
    </location>
</feature>
<feature type="compositionally biased region" description="Low complexity" evidence="1">
    <location>
        <begin position="613"/>
        <end position="622"/>
    </location>
</feature>
<feature type="compositionally biased region" description="Polar residues" evidence="1">
    <location>
        <begin position="594"/>
        <end position="612"/>
    </location>
</feature>
<evidence type="ECO:0000313" key="3">
    <source>
        <dbReference type="Proteomes" id="UP001471651"/>
    </source>
</evidence>
<keyword evidence="3" id="KW-1185">Reference proteome</keyword>
<comment type="caution">
    <text evidence="2">The sequence shown here is derived from an EMBL/GenBank/DDBJ whole genome shotgun (WGS) entry which is preliminary data.</text>
</comment>
<name>A0ABV0L513_9GAMM</name>
<sequence>SEGATLEKDQISLVSLIDTKHTEKTITTSNTWAGSNISAGNLNINANQNVAIIASDIKVQNNADIQGENILVGGREATTDTTHDSITETKTLTVGVKNGYVDVVLAIQALKDAKKAIGAAKDAYSDAKQKVAEGKLPKSDLDFYKINLAAATANVASATTAVYASGAAAAAAASTSMGTGFYVSGGATTQTDTSSTTRTQGTWNGSNINVGGNTSLTSNNNLNIEGSNIDTAGQLALNAKNINITAGTNTDKESTESRSEGASTNVSISFTEGFKSIASVAGSGSVNGSKSNSDSQSTQYVNSGLNAGSIVSNSDNLTIEGGNLNATDIDITTDNLVVTSLQDTGQSSSKSSGGSVGFGSSNNVGINASQSNADSAWVNQQSGITGGTVNITAKDTTLTGAVIAAVDDKGNSTDKLTLTTDTLTVADLQDSDNSKSMGIDLSLSKNTTKVGGSFNGHEKDQTTKATVGLGNVTVGGLSIEESIDQQPEFANLNREAGNSQEITKDMELGGLDASVTVDNESIVAIGEAVANAADYVADEIAVMGDNLPEELRSTLGQTGEDFVDGLIRQDFSTKEIEELLTKDKIRQGLAGAESANQALSGQTDSQGTDIVPTSTTASTDTNTVDESGEVNLGYITITGSTEVTALQVGSAGLGKIQQELDELRETNPEKAKVIETVIGLATGGPLKTAIGEAINQGIELASSTSDNVANAMGTVAGYADDALNWVGGIIEKDNAENFALNVADEHANPTEELGELGNSSADVKDGIRLVATISGAGIGVGKKQTGTSETSGVGSVPEGNLVKNVEVPNTNNLVWDSISNAGLVHPGSVIPQNFELSLANGQKIWVDGNATKHLAETSASKAQNFTPEAVRLNSQVQLESLQSAVNTATSSPLSYRQMIKVDGWELIFAKPKVEGQLPALYHARYTSTK</sequence>
<dbReference type="RefSeq" id="WP_348578092.1">
    <property type="nucleotide sequence ID" value="NZ_JBDYKN010000041.1"/>
</dbReference>
<organism evidence="2 3">
    <name type="scientific">Marinomonas primoryensis</name>
    <dbReference type="NCBI Taxonomy" id="178399"/>
    <lineage>
        <taxon>Bacteria</taxon>
        <taxon>Pseudomonadati</taxon>
        <taxon>Pseudomonadota</taxon>
        <taxon>Gammaproteobacteria</taxon>
        <taxon>Oceanospirillales</taxon>
        <taxon>Oceanospirillaceae</taxon>
        <taxon>Marinomonas</taxon>
    </lineage>
</organism>
<protein>
    <submittedName>
        <fullName evidence="2">Hemagglutinin repeat-containing protein</fullName>
    </submittedName>
</protein>
<reference evidence="2 3" key="1">
    <citation type="submission" date="2024-05" db="EMBL/GenBank/DDBJ databases">
        <authorList>
            <person name="Busch G.E."/>
            <person name="Sharma I."/>
        </authorList>
    </citation>
    <scope>NUCLEOTIDE SEQUENCE [LARGE SCALE GENOMIC DNA]</scope>
    <source>
        <strain evidence="2 3">23GB23</strain>
    </source>
</reference>
<dbReference type="Proteomes" id="UP001471651">
    <property type="component" value="Unassembled WGS sequence"/>
</dbReference>
<dbReference type="SUPFAM" id="SSF56954">
    <property type="entry name" value="Outer membrane efflux proteins (OEP)"/>
    <property type="match status" value="1"/>
</dbReference>